<feature type="compositionally biased region" description="Low complexity" evidence="1">
    <location>
        <begin position="168"/>
        <end position="203"/>
    </location>
</feature>
<dbReference type="Pfam" id="PF01370">
    <property type="entry name" value="Epimerase"/>
    <property type="match status" value="1"/>
</dbReference>
<reference evidence="4" key="1">
    <citation type="submission" date="2021-03" db="EMBL/GenBank/DDBJ databases">
        <authorList>
            <consortium name="Genoscope - CEA"/>
            <person name="William W."/>
        </authorList>
    </citation>
    <scope>NUCLEOTIDE SEQUENCE</scope>
    <source>
        <strain evidence="4">Doubled-haploid Pahang</strain>
    </source>
</reference>
<feature type="compositionally biased region" description="Low complexity" evidence="1">
    <location>
        <begin position="98"/>
        <end position="140"/>
    </location>
</feature>
<name>A0A804KS79_MUSAM</name>
<keyword evidence="2" id="KW-0732">Signal</keyword>
<dbReference type="SUPFAM" id="SSF51735">
    <property type="entry name" value="NAD(P)-binding Rossmann-fold domains"/>
    <property type="match status" value="1"/>
</dbReference>
<dbReference type="Gramene" id="Ma10_t03560.1">
    <property type="protein sequence ID" value="Ma10_p03560.1"/>
    <property type="gene ID" value="Ma10_g03560"/>
</dbReference>
<dbReference type="AlphaFoldDB" id="A0A804KS79"/>
<protein>
    <submittedName>
        <fullName evidence="4">(wild Malaysian banana) hypothetical protein</fullName>
    </submittedName>
</protein>
<sequence>MQTLIYLFVFIADSGSLGSFLSDRTAKVFVAGHRGLVGSAVHRKLVSLGFTNLLSRTHAELDLTRQSDVKGLFAAELPSYVIVEAAKVGGIHANDTFRPTSSPPTSRSRPTSSTPPSAPAAAPSASSPSSASPASTPSIRPSRHRIRPCSPAPSSPPTNGTRWPRSPASRCARRTGSSTASTPSGPCRPASTVPTTLSTRRTPTCSRRCSVVSTKPRPREQCRWWCGA</sequence>
<evidence type="ECO:0000259" key="3">
    <source>
        <dbReference type="Pfam" id="PF01370"/>
    </source>
</evidence>
<keyword evidence="6" id="KW-1185">Reference proteome</keyword>
<feature type="domain" description="NAD-dependent epimerase/dehydratase" evidence="3">
    <location>
        <begin position="28"/>
        <end position="95"/>
    </location>
</feature>
<dbReference type="InterPro" id="IPR036291">
    <property type="entry name" value="NAD(P)-bd_dom_sf"/>
</dbReference>
<dbReference type="PANTHER" id="PTHR43238:SF1">
    <property type="entry name" value="GDP-L-FUCOSE SYNTHASE"/>
    <property type="match status" value="1"/>
</dbReference>
<evidence type="ECO:0000313" key="6">
    <source>
        <dbReference type="Proteomes" id="UP000012960"/>
    </source>
</evidence>
<dbReference type="InterPro" id="IPR001509">
    <property type="entry name" value="Epimerase_deHydtase"/>
</dbReference>
<organism evidence="5 6">
    <name type="scientific">Musa acuminata subsp. malaccensis</name>
    <name type="common">Wild banana</name>
    <name type="synonym">Musa malaccensis</name>
    <dbReference type="NCBI Taxonomy" id="214687"/>
    <lineage>
        <taxon>Eukaryota</taxon>
        <taxon>Viridiplantae</taxon>
        <taxon>Streptophyta</taxon>
        <taxon>Embryophyta</taxon>
        <taxon>Tracheophyta</taxon>
        <taxon>Spermatophyta</taxon>
        <taxon>Magnoliopsida</taxon>
        <taxon>Liliopsida</taxon>
        <taxon>Zingiberales</taxon>
        <taxon>Musaceae</taxon>
        <taxon>Musa</taxon>
    </lineage>
</organism>
<gene>
    <name evidence="4" type="ORF">GSMUA_310400.1</name>
</gene>
<feature type="signal peptide" evidence="2">
    <location>
        <begin position="1"/>
        <end position="18"/>
    </location>
</feature>
<dbReference type="Proteomes" id="UP000012960">
    <property type="component" value="Unplaced"/>
</dbReference>
<dbReference type="GO" id="GO:0050577">
    <property type="term" value="F:GDP-L-fucose synthase activity"/>
    <property type="evidence" value="ECO:0000318"/>
    <property type="project" value="GO_Central"/>
</dbReference>
<evidence type="ECO:0000313" key="5">
    <source>
        <dbReference type="EnsemblPlants" id="Ma10_p03560.1"/>
    </source>
</evidence>
<evidence type="ECO:0000313" key="4">
    <source>
        <dbReference type="EMBL" id="CAG1852814.1"/>
    </source>
</evidence>
<evidence type="ECO:0000256" key="1">
    <source>
        <dbReference type="SAM" id="MobiDB-lite"/>
    </source>
</evidence>
<evidence type="ECO:0000256" key="2">
    <source>
        <dbReference type="SAM" id="SignalP"/>
    </source>
</evidence>
<dbReference type="EMBL" id="HG996476">
    <property type="protein sequence ID" value="CAG1852814.1"/>
    <property type="molecule type" value="Genomic_DNA"/>
</dbReference>
<proteinExistence type="predicted"/>
<dbReference type="InParanoid" id="A0A804KS79"/>
<feature type="region of interest" description="Disordered" evidence="1">
    <location>
        <begin position="93"/>
        <end position="203"/>
    </location>
</feature>
<feature type="chain" id="PRO_5033612278" evidence="2">
    <location>
        <begin position="19"/>
        <end position="228"/>
    </location>
</feature>
<accession>A0A804KS79</accession>
<reference evidence="5" key="2">
    <citation type="submission" date="2021-05" db="UniProtKB">
        <authorList>
            <consortium name="EnsemblPlants"/>
        </authorList>
    </citation>
    <scope>IDENTIFICATION</scope>
    <source>
        <strain evidence="5">subsp. malaccensis</strain>
    </source>
</reference>
<dbReference type="PANTHER" id="PTHR43238">
    <property type="entry name" value="GDP-L-FUCOSE SYNTHASE"/>
    <property type="match status" value="1"/>
</dbReference>
<dbReference type="EnsemblPlants" id="Ma10_t03560.1">
    <property type="protein sequence ID" value="Ma10_p03560.1"/>
    <property type="gene ID" value="Ma10_g03560"/>
</dbReference>
<dbReference type="Gene3D" id="3.40.50.720">
    <property type="entry name" value="NAD(P)-binding Rossmann-like Domain"/>
    <property type="match status" value="1"/>
</dbReference>